<keyword evidence="2" id="KW-0378">Hydrolase</keyword>
<gene>
    <name evidence="2" type="ORF">BECKFW1821A_GA0114235_10175</name>
</gene>
<dbReference type="InterPro" id="IPR038461">
    <property type="entry name" value="Schlafen_AlbA_2_dom_sf"/>
</dbReference>
<dbReference type="Pfam" id="PF13749">
    <property type="entry name" value="HATPase_c_4"/>
    <property type="match status" value="1"/>
</dbReference>
<dbReference type="Gene3D" id="3.30.565.60">
    <property type="match status" value="1"/>
</dbReference>
<keyword evidence="2" id="KW-0067">ATP-binding</keyword>
<dbReference type="AlphaFoldDB" id="A0A450S727"/>
<organism evidence="2">
    <name type="scientific">Candidatus Kentrum sp. FW</name>
    <dbReference type="NCBI Taxonomy" id="2126338"/>
    <lineage>
        <taxon>Bacteria</taxon>
        <taxon>Pseudomonadati</taxon>
        <taxon>Pseudomonadota</taxon>
        <taxon>Gammaproteobacteria</taxon>
        <taxon>Candidatus Kentrum</taxon>
    </lineage>
</organism>
<dbReference type="GO" id="GO:0004386">
    <property type="term" value="F:helicase activity"/>
    <property type="evidence" value="ECO:0007669"/>
    <property type="project" value="UniProtKB-KW"/>
</dbReference>
<dbReference type="InterPro" id="IPR007421">
    <property type="entry name" value="Schlafen_AlbA_2_dom"/>
</dbReference>
<dbReference type="InterPro" id="IPR038475">
    <property type="entry name" value="RecG_C_sf"/>
</dbReference>
<dbReference type="PANTHER" id="PTHR30595:SF6">
    <property type="entry name" value="SCHLAFEN ALBA-2 DOMAIN-CONTAINING PROTEIN"/>
    <property type="match status" value="1"/>
</dbReference>
<keyword evidence="2" id="KW-0347">Helicase</keyword>
<sequence length="397" mass="45143">MTDEELLALLEDLESDRVERKESINEKEKIRQAICAFSNDMPNHRLPGVLFIGVTDRGRITETEITDRLLLTLSDMRSDGNILPLPTMAVQKRTLKGHDLVVVIVQPADAPPVRLKGSIYIRVGPRRAIANPDEERRLNEKRRYRDLPADIRPLPSAPMESLDELLFRRVYLPSALPPEVLEQNQRSLEHQLIAARFVHPESPNCPTVLGELVVGKDPTHWVPGAAVQFLRIDGNEWGDPIQSAHELQLPLPDLLRELEDLLKINIRSSVDITSDSREIRRPDYPLVALQQIVRNAILHRSYEHTHAPVQIRWFTHQVEIYNPGGPFGRVTRGNFGNPGEYDYRNPNLAAVLKELGYVQQFGLGITIARREMEKNGNPPIEFQVEASHVAVILRKRP</sequence>
<evidence type="ECO:0000259" key="1">
    <source>
        <dbReference type="Pfam" id="PF04326"/>
    </source>
</evidence>
<dbReference type="EMBL" id="CAADEW010000017">
    <property type="protein sequence ID" value="VFJ47663.1"/>
    <property type="molecule type" value="Genomic_DNA"/>
</dbReference>
<name>A0A450S727_9GAMM</name>
<dbReference type="Gene3D" id="3.30.950.30">
    <property type="entry name" value="Schlafen, AAA domain"/>
    <property type="match status" value="1"/>
</dbReference>
<dbReference type="Pfam" id="PF04326">
    <property type="entry name" value="SLFN_AlbA_2"/>
    <property type="match status" value="1"/>
</dbReference>
<proteinExistence type="predicted"/>
<reference evidence="2" key="1">
    <citation type="submission" date="2019-02" db="EMBL/GenBank/DDBJ databases">
        <authorList>
            <person name="Gruber-Vodicka R. H."/>
            <person name="Seah K. B. B."/>
        </authorList>
    </citation>
    <scope>NUCLEOTIDE SEQUENCE</scope>
    <source>
        <strain evidence="2">BECK_BZ15</strain>
    </source>
</reference>
<accession>A0A450S727</accession>
<keyword evidence="2" id="KW-0547">Nucleotide-binding</keyword>
<feature type="domain" description="Schlafen AlbA-2" evidence="1">
    <location>
        <begin position="14"/>
        <end position="126"/>
    </location>
</feature>
<dbReference type="PANTHER" id="PTHR30595">
    <property type="entry name" value="GLPR-RELATED TRANSCRIPTIONAL REPRESSOR"/>
    <property type="match status" value="1"/>
</dbReference>
<protein>
    <submittedName>
        <fullName evidence="2">ATP-dependent DNA helicase RecG</fullName>
    </submittedName>
</protein>
<evidence type="ECO:0000313" key="2">
    <source>
        <dbReference type="EMBL" id="VFJ47663.1"/>
    </source>
</evidence>